<dbReference type="EMBL" id="CACVKT020007498">
    <property type="protein sequence ID" value="CAC5408033.1"/>
    <property type="molecule type" value="Genomic_DNA"/>
</dbReference>
<sequence length="433" mass="49328">MKKDPETTILSDVHSHGTFIPDPSLNLVDNDPTCDIQMDDGGNSGSTDVDMEVASEHELGDNTNREPKNATTDTYVSDDYATEAAVQNIGTSTASFDLGDLIGNSRRMVTDYQKYQYLKHHFIPDSSYTGLLKQVVTKADETTDVSNKEMLSVCLRFVSCNREIKEVFFDFVHLRQTSGEKIANAILESLRDHNIDITKCRGQGYDGAAAMSSMRVGVQARIKERAPLALYVHCNSHVLNLCIAAACKLPPVRNMIDSLNEIYFFFNNSPKRQTFFELVVEKEDNPSKVKKLKGLCKTRWVESHVCYETFFELFPVICKTFEGMLNPEEVDLVDLPNGPWIWDRETRIKAQGLLSTVKTSSFIVAFITVKSCLETIKPLSIKLQKRDQDIYTAYNSIDKVKESIENLRLNIEEEFSERFRKNRRAYWNRNFKA</sequence>
<reference evidence="2 3" key="1">
    <citation type="submission" date="2020-06" db="EMBL/GenBank/DDBJ databases">
        <authorList>
            <person name="Li R."/>
            <person name="Bekaert M."/>
        </authorList>
    </citation>
    <scope>NUCLEOTIDE SEQUENCE [LARGE SCALE GENOMIC DNA]</scope>
    <source>
        <strain evidence="3">wild</strain>
    </source>
</reference>
<dbReference type="OrthoDB" id="6614843at2759"/>
<keyword evidence="3" id="KW-1185">Reference proteome</keyword>
<feature type="domain" description="DUF4371" evidence="1">
    <location>
        <begin position="139"/>
        <end position="212"/>
    </location>
</feature>
<evidence type="ECO:0000313" key="2">
    <source>
        <dbReference type="EMBL" id="CAC5408033.1"/>
    </source>
</evidence>
<dbReference type="SUPFAM" id="SSF53098">
    <property type="entry name" value="Ribonuclease H-like"/>
    <property type="match status" value="1"/>
</dbReference>
<dbReference type="InterPro" id="IPR025398">
    <property type="entry name" value="DUF4371"/>
</dbReference>
<evidence type="ECO:0000313" key="3">
    <source>
        <dbReference type="Proteomes" id="UP000507470"/>
    </source>
</evidence>
<name>A0A6J8DHC7_MYTCO</name>
<dbReference type="InterPro" id="IPR052958">
    <property type="entry name" value="IFN-induced_PKR_regulator"/>
</dbReference>
<accession>A0A6J8DHC7</accession>
<gene>
    <name evidence="2" type="ORF">MCOR_41455</name>
</gene>
<proteinExistence type="predicted"/>
<organism evidence="2 3">
    <name type="scientific">Mytilus coruscus</name>
    <name type="common">Sea mussel</name>
    <dbReference type="NCBI Taxonomy" id="42192"/>
    <lineage>
        <taxon>Eukaryota</taxon>
        <taxon>Metazoa</taxon>
        <taxon>Spiralia</taxon>
        <taxon>Lophotrochozoa</taxon>
        <taxon>Mollusca</taxon>
        <taxon>Bivalvia</taxon>
        <taxon>Autobranchia</taxon>
        <taxon>Pteriomorphia</taxon>
        <taxon>Mytilida</taxon>
        <taxon>Mytiloidea</taxon>
        <taxon>Mytilidae</taxon>
        <taxon>Mytilinae</taxon>
        <taxon>Mytilus</taxon>
    </lineage>
</organism>
<protein>
    <recommendedName>
        <fullName evidence="1">DUF4371 domain-containing protein</fullName>
    </recommendedName>
</protein>
<dbReference type="AlphaFoldDB" id="A0A6J8DHC7"/>
<dbReference type="InterPro" id="IPR012337">
    <property type="entry name" value="RNaseH-like_sf"/>
</dbReference>
<dbReference type="PANTHER" id="PTHR46289">
    <property type="entry name" value="52 KDA REPRESSOR OF THE INHIBITOR OF THE PROTEIN KINASE-LIKE PROTEIN-RELATED"/>
    <property type="match status" value="1"/>
</dbReference>
<dbReference type="Pfam" id="PF14291">
    <property type="entry name" value="DUF4371"/>
    <property type="match status" value="1"/>
</dbReference>
<dbReference type="Proteomes" id="UP000507470">
    <property type="component" value="Unassembled WGS sequence"/>
</dbReference>
<evidence type="ECO:0000259" key="1">
    <source>
        <dbReference type="Pfam" id="PF14291"/>
    </source>
</evidence>
<dbReference type="PANTHER" id="PTHR46289:SF14">
    <property type="entry name" value="DUF4371 DOMAIN-CONTAINING PROTEIN"/>
    <property type="match status" value="1"/>
</dbReference>